<keyword evidence="3" id="KW-1185">Reference proteome</keyword>
<feature type="domain" description="FAS1-like dehydratase" evidence="1">
    <location>
        <begin position="26"/>
        <end position="126"/>
    </location>
</feature>
<dbReference type="SUPFAM" id="SSF54637">
    <property type="entry name" value="Thioesterase/thiol ester dehydrase-isomerase"/>
    <property type="match status" value="1"/>
</dbReference>
<accession>A0A4U5JCX1</accession>
<dbReference type="InterPro" id="IPR029069">
    <property type="entry name" value="HotDog_dom_sf"/>
</dbReference>
<dbReference type="GO" id="GO:0006633">
    <property type="term" value="P:fatty acid biosynthetic process"/>
    <property type="evidence" value="ECO:0007669"/>
    <property type="project" value="TreeGrafter"/>
</dbReference>
<name>A0A4U5JCX1_9EURY</name>
<dbReference type="OrthoDB" id="167740at2157"/>
<gene>
    <name evidence="2" type="ORF">DM868_08455</name>
</gene>
<proteinExistence type="predicted"/>
<dbReference type="PANTHER" id="PTHR43437:SF3">
    <property type="entry name" value="HYDROXYACYL-THIOESTER DEHYDRATASE TYPE 2, MITOCHONDRIAL"/>
    <property type="match status" value="1"/>
</dbReference>
<sequence>MPTDRSDERADIPAEGDVITHERTFTVEHVREFGEITGDQQSIHTDPDADGRLIVQELLTGSLMTKIGGHLRYIAQTMTYEFRRPVFTGETVTCEWTVESVAEREDRYLLENDVVYRNEDDKTVVDASTSGLIWKDET</sequence>
<reference evidence="2 3" key="1">
    <citation type="submission" date="2019-04" db="EMBL/GenBank/DDBJ databases">
        <title>Natronomonas sp. F20-122 a newhaloarchaeon isolated from a saline saltern of Isla Bacuta, Huelva, Spain.</title>
        <authorList>
            <person name="Duran-Viseras A."/>
            <person name="Sanchez-Porro C."/>
            <person name="Ventosa A."/>
        </authorList>
    </citation>
    <scope>NUCLEOTIDE SEQUENCE [LARGE SCALE GENOMIC DNA]</scope>
    <source>
        <strain evidence="2 3">F20-122</strain>
    </source>
</reference>
<dbReference type="RefSeq" id="WP_137276446.1">
    <property type="nucleotide sequence ID" value="NZ_QKNX01000003.1"/>
</dbReference>
<dbReference type="PANTHER" id="PTHR43437">
    <property type="entry name" value="HYDROXYACYL-THIOESTER DEHYDRATASE TYPE 2, MITOCHONDRIAL-RELATED"/>
    <property type="match status" value="1"/>
</dbReference>
<dbReference type="Gene3D" id="3.10.129.10">
    <property type="entry name" value="Hotdog Thioesterase"/>
    <property type="match status" value="1"/>
</dbReference>
<protein>
    <submittedName>
        <fullName evidence="2">Dehydratase</fullName>
    </submittedName>
</protein>
<evidence type="ECO:0000313" key="3">
    <source>
        <dbReference type="Proteomes" id="UP000308037"/>
    </source>
</evidence>
<dbReference type="GO" id="GO:0019171">
    <property type="term" value="F:(3R)-hydroxyacyl-[acyl-carrier-protein] dehydratase activity"/>
    <property type="evidence" value="ECO:0007669"/>
    <property type="project" value="TreeGrafter"/>
</dbReference>
<evidence type="ECO:0000259" key="1">
    <source>
        <dbReference type="Pfam" id="PF13452"/>
    </source>
</evidence>
<evidence type="ECO:0000313" key="2">
    <source>
        <dbReference type="EMBL" id="TKR25447.1"/>
    </source>
</evidence>
<dbReference type="AlphaFoldDB" id="A0A4U5JCX1"/>
<organism evidence="2 3">
    <name type="scientific">Natronomonas salsuginis</name>
    <dbReference type="NCBI Taxonomy" id="2217661"/>
    <lineage>
        <taxon>Archaea</taxon>
        <taxon>Methanobacteriati</taxon>
        <taxon>Methanobacteriota</taxon>
        <taxon>Stenosarchaea group</taxon>
        <taxon>Halobacteria</taxon>
        <taxon>Halobacteriales</taxon>
        <taxon>Natronomonadaceae</taxon>
        <taxon>Natronomonas</taxon>
    </lineage>
</organism>
<dbReference type="Proteomes" id="UP000308037">
    <property type="component" value="Unassembled WGS sequence"/>
</dbReference>
<comment type="caution">
    <text evidence="2">The sequence shown here is derived from an EMBL/GenBank/DDBJ whole genome shotgun (WGS) entry which is preliminary data.</text>
</comment>
<dbReference type="InterPro" id="IPR039569">
    <property type="entry name" value="FAS1-like_DH_region"/>
</dbReference>
<dbReference type="EMBL" id="QKNX01000003">
    <property type="protein sequence ID" value="TKR25447.1"/>
    <property type="molecule type" value="Genomic_DNA"/>
</dbReference>
<dbReference type="InterPro" id="IPR050965">
    <property type="entry name" value="UPF0336/Enoyl-CoA_hydratase"/>
</dbReference>
<dbReference type="Pfam" id="PF13452">
    <property type="entry name" value="FAS1_DH_region"/>
    <property type="match status" value="1"/>
</dbReference>